<dbReference type="OrthoDB" id="980921at2"/>
<protein>
    <submittedName>
        <fullName evidence="1">Uncharacterized protein</fullName>
    </submittedName>
</protein>
<evidence type="ECO:0000313" key="2">
    <source>
        <dbReference type="Proteomes" id="UP000251889"/>
    </source>
</evidence>
<dbReference type="EMBL" id="QMFY01000025">
    <property type="protein sequence ID" value="RAV97888.1"/>
    <property type="molecule type" value="Genomic_DNA"/>
</dbReference>
<accession>A0A364XVA6</accession>
<gene>
    <name evidence="1" type="ORF">DQQ10_26390</name>
</gene>
<reference evidence="1 2" key="1">
    <citation type="submission" date="2018-06" db="EMBL/GenBank/DDBJ databases">
        <title>Chryseolinea flavus sp. nov., a member of the phylum Bacteroidetes isolated from soil.</title>
        <authorList>
            <person name="Li Y."/>
            <person name="Wang J."/>
        </authorList>
    </citation>
    <scope>NUCLEOTIDE SEQUENCE [LARGE SCALE GENOMIC DNA]</scope>
    <source>
        <strain evidence="1 2">SDU1-6</strain>
    </source>
</reference>
<name>A0A364XVA6_9BACT</name>
<sequence length="113" mass="13306">MQDTSSVSTAVQFSEENILEIIRKLRNDLIKDFLDERHLKNYFADQYKVRDLAPVKIEFIKRDLKELLISPVDTAHYAQLIQTIKETNSASLSEGNDELFYKDLARVFKQYNY</sequence>
<evidence type="ECO:0000313" key="1">
    <source>
        <dbReference type="EMBL" id="RAV97888.1"/>
    </source>
</evidence>
<organism evidence="1 2">
    <name type="scientific">Pseudochryseolinea flava</name>
    <dbReference type="NCBI Taxonomy" id="2059302"/>
    <lineage>
        <taxon>Bacteria</taxon>
        <taxon>Pseudomonadati</taxon>
        <taxon>Bacteroidota</taxon>
        <taxon>Cytophagia</taxon>
        <taxon>Cytophagales</taxon>
        <taxon>Fulvivirgaceae</taxon>
        <taxon>Pseudochryseolinea</taxon>
    </lineage>
</organism>
<comment type="caution">
    <text evidence="1">The sequence shown here is derived from an EMBL/GenBank/DDBJ whole genome shotgun (WGS) entry which is preliminary data.</text>
</comment>
<dbReference type="AlphaFoldDB" id="A0A364XVA6"/>
<proteinExistence type="predicted"/>
<keyword evidence="2" id="KW-1185">Reference proteome</keyword>
<dbReference type="RefSeq" id="WP_112749951.1">
    <property type="nucleotide sequence ID" value="NZ_QMFY01000025.1"/>
</dbReference>
<dbReference type="Proteomes" id="UP000251889">
    <property type="component" value="Unassembled WGS sequence"/>
</dbReference>